<keyword evidence="2" id="KW-0808">Transferase</keyword>
<dbReference type="PANTHER" id="PTHR43671:SF13">
    <property type="entry name" value="SERINE_THREONINE-PROTEIN KINASE NEK2"/>
    <property type="match status" value="1"/>
</dbReference>
<dbReference type="PROSITE" id="PS00108">
    <property type="entry name" value="PROTEIN_KINASE_ST"/>
    <property type="match status" value="1"/>
</dbReference>
<dbReference type="InterPro" id="IPR000719">
    <property type="entry name" value="Prot_kinase_dom"/>
</dbReference>
<feature type="domain" description="Protein kinase" evidence="6">
    <location>
        <begin position="46"/>
        <end position="327"/>
    </location>
</feature>
<dbReference type="InterPro" id="IPR011009">
    <property type="entry name" value="Kinase-like_dom_sf"/>
</dbReference>
<dbReference type="Gene3D" id="1.10.510.10">
    <property type="entry name" value="Transferase(Phosphotransferase) domain 1"/>
    <property type="match status" value="1"/>
</dbReference>
<dbReference type="Pfam" id="PF00069">
    <property type="entry name" value="Pkinase"/>
    <property type="match status" value="1"/>
</dbReference>
<evidence type="ECO:0000256" key="3">
    <source>
        <dbReference type="ARBA" id="ARBA00022741"/>
    </source>
</evidence>
<reference evidence="7 8" key="1">
    <citation type="journal article" date="2024" name="Commun. Biol.">
        <title>Comparative genomic analysis of thermophilic fungi reveals convergent evolutionary adaptations and gene losses.</title>
        <authorList>
            <person name="Steindorff A.S."/>
            <person name="Aguilar-Pontes M.V."/>
            <person name="Robinson A.J."/>
            <person name="Andreopoulos B."/>
            <person name="LaButti K."/>
            <person name="Kuo A."/>
            <person name="Mondo S."/>
            <person name="Riley R."/>
            <person name="Otillar R."/>
            <person name="Haridas S."/>
            <person name="Lipzen A."/>
            <person name="Grimwood J."/>
            <person name="Schmutz J."/>
            <person name="Clum A."/>
            <person name="Reid I.D."/>
            <person name="Moisan M.C."/>
            <person name="Butler G."/>
            <person name="Nguyen T.T.M."/>
            <person name="Dewar K."/>
            <person name="Conant G."/>
            <person name="Drula E."/>
            <person name="Henrissat B."/>
            <person name="Hansel C."/>
            <person name="Singer S."/>
            <person name="Hutchinson M.I."/>
            <person name="de Vries R.P."/>
            <person name="Natvig D.O."/>
            <person name="Powell A.J."/>
            <person name="Tsang A."/>
            <person name="Grigoriev I.V."/>
        </authorList>
    </citation>
    <scope>NUCLEOTIDE SEQUENCE [LARGE SCALE GENOMIC DNA]</scope>
    <source>
        <strain evidence="7 8">CBS 494.80</strain>
    </source>
</reference>
<dbReference type="SUPFAM" id="SSF56112">
    <property type="entry name" value="Protein kinase-like (PK-like)"/>
    <property type="match status" value="1"/>
</dbReference>
<comment type="caution">
    <text evidence="7">The sequence shown here is derived from an EMBL/GenBank/DDBJ whole genome shotgun (WGS) entry which is preliminary data.</text>
</comment>
<proteinExistence type="predicted"/>
<dbReference type="Proteomes" id="UP001595075">
    <property type="component" value="Unassembled WGS sequence"/>
</dbReference>
<dbReference type="EC" id="2.7.11.1" evidence="1"/>
<evidence type="ECO:0000256" key="2">
    <source>
        <dbReference type="ARBA" id="ARBA00022679"/>
    </source>
</evidence>
<protein>
    <recommendedName>
        <fullName evidence="1">non-specific serine/threonine protein kinase</fullName>
        <ecNumber evidence="1">2.7.11.1</ecNumber>
    </recommendedName>
</protein>
<gene>
    <name evidence="7" type="ORF">VTL71DRAFT_14728</name>
</gene>
<dbReference type="SMART" id="SM00220">
    <property type="entry name" value="S_TKc"/>
    <property type="match status" value="1"/>
</dbReference>
<keyword evidence="4" id="KW-0418">Kinase</keyword>
<dbReference type="PROSITE" id="PS50011">
    <property type="entry name" value="PROTEIN_KINASE_DOM"/>
    <property type="match status" value="1"/>
</dbReference>
<evidence type="ECO:0000313" key="7">
    <source>
        <dbReference type="EMBL" id="KAL2070048.1"/>
    </source>
</evidence>
<dbReference type="PANTHER" id="PTHR43671">
    <property type="entry name" value="SERINE/THREONINE-PROTEIN KINASE NEK"/>
    <property type="match status" value="1"/>
</dbReference>
<sequence>MPAAWGCGLPLRIPKRQAEVAVKPSLAGDSNGLDIDLEGLDFQVVNKQGEYLGEGSYGKVSTEYDKTYGLVACKSIHFNSGSTGIKDRRNAESECKVLKALSHENIVKYIHMEVTEGPVNSEIRLLMESCEYGSLKDLIQSRKPFDNFLSENYLWSIMNQISAALNYCHFGPQKTQSLQDGQNGTSWSTILHRDIKPANILLASRSEMAGDAIKLADFGLSITIHGNFDPKSYVGTALYRAPEISSEKKKICWTKECDMYSFGLTMYELCCLNHPFDDRRETALDNPPPLPDRYSKHLRQLISRTKSFQPSGRPNAATVYTCTSDTIAMEKKGIFWTVKESLLARLEREMFLLTMGRFRKDKFSFRLQDRHMQTSKKGDLTIFLAECENIHFYSEMTQDDFGNQATSANRKASPERDFLPKVRFEDHNTFLSHDKLFSRGRIVLDVARSKYHQAQQRNADREWPTINATLEGGSAGPDSFSDILKEVMVLLSKAFMMQAEVLREISRARHVTTASDAQHIFALSGIKFVEDVCTEIDRIQRLGDCVHLELQSTKSKSTSKGAKRRRRAFQDWTVIYNSKDYFVKSLPDLCPQLLVQWEKKHLNGKGYTWQGWDFELRSCRTPNQILCDHAKRLIVSTDRDMKFIGTRPMFERYSKIIRIAEIVPAAWWKRYGPEIEQWIFLRHQSTVIETWQNLVRETALMRSAIADILAWRANLHTTKRAGNTKLAYSDPKSASQKTTSLWTQALSRFTVRTGEESVEAKGSRLKGFWGNISSSLASITPSQESQNYYT</sequence>
<accession>A0ABR4CJF8</accession>
<name>A0ABR4CJF8_9HELO</name>
<keyword evidence="8" id="KW-1185">Reference proteome</keyword>
<evidence type="ECO:0000256" key="4">
    <source>
        <dbReference type="ARBA" id="ARBA00022777"/>
    </source>
</evidence>
<evidence type="ECO:0000313" key="8">
    <source>
        <dbReference type="Proteomes" id="UP001595075"/>
    </source>
</evidence>
<evidence type="ECO:0000256" key="1">
    <source>
        <dbReference type="ARBA" id="ARBA00012513"/>
    </source>
</evidence>
<evidence type="ECO:0000256" key="5">
    <source>
        <dbReference type="ARBA" id="ARBA00022840"/>
    </source>
</evidence>
<keyword evidence="5" id="KW-0067">ATP-binding</keyword>
<dbReference type="InterPro" id="IPR050660">
    <property type="entry name" value="NEK_Ser/Thr_kinase"/>
</dbReference>
<evidence type="ECO:0000259" key="6">
    <source>
        <dbReference type="PROSITE" id="PS50011"/>
    </source>
</evidence>
<keyword evidence="3" id="KW-0547">Nucleotide-binding</keyword>
<dbReference type="EMBL" id="JAZHXI010000007">
    <property type="protein sequence ID" value="KAL2070048.1"/>
    <property type="molecule type" value="Genomic_DNA"/>
</dbReference>
<organism evidence="7 8">
    <name type="scientific">Oculimacula yallundae</name>
    <dbReference type="NCBI Taxonomy" id="86028"/>
    <lineage>
        <taxon>Eukaryota</taxon>
        <taxon>Fungi</taxon>
        <taxon>Dikarya</taxon>
        <taxon>Ascomycota</taxon>
        <taxon>Pezizomycotina</taxon>
        <taxon>Leotiomycetes</taxon>
        <taxon>Helotiales</taxon>
        <taxon>Ploettnerulaceae</taxon>
        <taxon>Oculimacula</taxon>
    </lineage>
</organism>
<dbReference type="InterPro" id="IPR008271">
    <property type="entry name" value="Ser/Thr_kinase_AS"/>
</dbReference>